<dbReference type="PANTHER" id="PTHR42933:SF4">
    <property type="entry name" value="TYPE I RESTRICTION ENZYME ECOKI METHYLASE SUBUNIT"/>
    <property type="match status" value="1"/>
</dbReference>
<dbReference type="InterPro" id="IPR038333">
    <property type="entry name" value="T1MK-like_N_sf"/>
</dbReference>
<dbReference type="EC" id="2.1.1.72" evidence="2"/>
<sequence length="480" mass="54249">MASLSSTIKSIQNIMRQDDGVDGDAQRISQLVWLLFLKILDDKEQDDEAQDETYTSPIPEALRWRNWAANDEGLTGVALLNFINNELFPTLKELQPSGPADRAHLVRNIFTDSFNYMKSGTLLRQVVNALQKGIDYTSRQERHLFNDIYEQILRDLQSAGNAGEFYTPRAVTQLVTELVAPRYDGGRLTLDPACGTAGFLVNALEYMRQQRPLATATQRHDWQHSVRGYEKKPLPHSLATTNLLLHGVEVPQAVQHANTLKIWEDLPLADYILTNPPFGGLEESAVANGFPIEVRTTETADLFLYLIVQKLKPGGEAGVVLPDGSLFGESGVKLRVKEHLLRECQLHTIVRLPNGVFAPYTGIRTNLLFFKKGSPTTEIWYYEHPYPAGVKSYSKTKPVRIEEFDALKKWWTARYENENAWKVSIDDIKARGYNLDIKNPSGAEEAEEFTLAQTVAEFEQSYQRLGQLFDAFKKEAVSNE</sequence>
<dbReference type="Pfam" id="PF02384">
    <property type="entry name" value="N6_Mtase"/>
    <property type="match status" value="1"/>
</dbReference>
<dbReference type="PROSITE" id="PS00092">
    <property type="entry name" value="N6_MTASE"/>
    <property type="match status" value="1"/>
</dbReference>
<dbReference type="Gene3D" id="3.40.50.150">
    <property type="entry name" value="Vaccinia Virus protein VP39"/>
    <property type="match status" value="1"/>
</dbReference>
<reference evidence="11" key="1">
    <citation type="journal article" date="2019" name="Int. J. Syst. Evol. Microbiol.">
        <title>The Global Catalogue of Microorganisms (GCM) 10K type strain sequencing project: providing services to taxonomists for standard genome sequencing and annotation.</title>
        <authorList>
            <consortium name="The Broad Institute Genomics Platform"/>
            <consortium name="The Broad Institute Genome Sequencing Center for Infectious Disease"/>
            <person name="Wu L."/>
            <person name="Ma J."/>
        </authorList>
    </citation>
    <scope>NUCLEOTIDE SEQUENCE [LARGE SCALE GENOMIC DNA]</scope>
    <source>
        <strain evidence="11">JCM 17923</strain>
    </source>
</reference>
<evidence type="ECO:0000256" key="5">
    <source>
        <dbReference type="ARBA" id="ARBA00022691"/>
    </source>
</evidence>
<keyword evidence="5" id="KW-0949">S-adenosyl-L-methionine</keyword>
<evidence type="ECO:0000259" key="9">
    <source>
        <dbReference type="Pfam" id="PF12161"/>
    </source>
</evidence>
<evidence type="ECO:0000256" key="6">
    <source>
        <dbReference type="ARBA" id="ARBA00022747"/>
    </source>
</evidence>
<dbReference type="InterPro" id="IPR051537">
    <property type="entry name" value="DNA_Adenine_Mtase"/>
</dbReference>
<accession>A0ABP8IDR1</accession>
<dbReference type="EMBL" id="BAABGZ010000020">
    <property type="protein sequence ID" value="GAA4356782.1"/>
    <property type="molecule type" value="Genomic_DNA"/>
</dbReference>
<dbReference type="SUPFAM" id="SSF53335">
    <property type="entry name" value="S-adenosyl-L-methionine-dependent methyltransferases"/>
    <property type="match status" value="1"/>
</dbReference>
<keyword evidence="6" id="KW-0680">Restriction system</keyword>
<comment type="similarity">
    <text evidence="1">Belongs to the N(4)/N(6)-methyltransferase family.</text>
</comment>
<feature type="domain" description="DNA methylase adenine-specific" evidence="8">
    <location>
        <begin position="141"/>
        <end position="448"/>
    </location>
</feature>
<dbReference type="PANTHER" id="PTHR42933">
    <property type="entry name" value="SLR6095 PROTEIN"/>
    <property type="match status" value="1"/>
</dbReference>
<name>A0ABP8IDR1_9BACT</name>
<evidence type="ECO:0000256" key="7">
    <source>
        <dbReference type="ARBA" id="ARBA00047942"/>
    </source>
</evidence>
<evidence type="ECO:0000256" key="4">
    <source>
        <dbReference type="ARBA" id="ARBA00022679"/>
    </source>
</evidence>
<comment type="catalytic activity">
    <reaction evidence="7">
        <text>a 2'-deoxyadenosine in DNA + S-adenosyl-L-methionine = an N(6)-methyl-2'-deoxyadenosine in DNA + S-adenosyl-L-homocysteine + H(+)</text>
        <dbReference type="Rhea" id="RHEA:15197"/>
        <dbReference type="Rhea" id="RHEA-COMP:12418"/>
        <dbReference type="Rhea" id="RHEA-COMP:12419"/>
        <dbReference type="ChEBI" id="CHEBI:15378"/>
        <dbReference type="ChEBI" id="CHEBI:57856"/>
        <dbReference type="ChEBI" id="CHEBI:59789"/>
        <dbReference type="ChEBI" id="CHEBI:90615"/>
        <dbReference type="ChEBI" id="CHEBI:90616"/>
        <dbReference type="EC" id="2.1.1.72"/>
    </reaction>
</comment>
<keyword evidence="4" id="KW-0808">Transferase</keyword>
<dbReference type="InterPro" id="IPR002052">
    <property type="entry name" value="DNA_methylase_N6_adenine_CS"/>
</dbReference>
<dbReference type="PRINTS" id="PR00507">
    <property type="entry name" value="N12N6MTFRASE"/>
</dbReference>
<evidence type="ECO:0000259" key="8">
    <source>
        <dbReference type="Pfam" id="PF02384"/>
    </source>
</evidence>
<dbReference type="RefSeq" id="WP_345235979.1">
    <property type="nucleotide sequence ID" value="NZ_BAABGZ010000020.1"/>
</dbReference>
<evidence type="ECO:0000256" key="1">
    <source>
        <dbReference type="ARBA" id="ARBA00006594"/>
    </source>
</evidence>
<evidence type="ECO:0000256" key="3">
    <source>
        <dbReference type="ARBA" id="ARBA00022603"/>
    </source>
</evidence>
<dbReference type="Gene3D" id="1.20.1260.30">
    <property type="match status" value="1"/>
</dbReference>
<gene>
    <name evidence="10" type="ORF">GCM10023185_20910</name>
</gene>
<comment type="caution">
    <text evidence="10">The sequence shown here is derived from an EMBL/GenBank/DDBJ whole genome shotgun (WGS) entry which is preliminary data.</text>
</comment>
<protein>
    <recommendedName>
        <fullName evidence="2">site-specific DNA-methyltransferase (adenine-specific)</fullName>
        <ecNumber evidence="2">2.1.1.72</ecNumber>
    </recommendedName>
</protein>
<dbReference type="InterPro" id="IPR029063">
    <property type="entry name" value="SAM-dependent_MTases_sf"/>
</dbReference>
<feature type="domain" description="N6 adenine-specific DNA methyltransferase N-terminal" evidence="9">
    <location>
        <begin position="4"/>
        <end position="129"/>
    </location>
</feature>
<dbReference type="InterPro" id="IPR022749">
    <property type="entry name" value="D12N6_MeTrfase_N"/>
</dbReference>
<dbReference type="Pfam" id="PF12161">
    <property type="entry name" value="HsdM_N"/>
    <property type="match status" value="1"/>
</dbReference>
<organism evidence="10 11">
    <name type="scientific">Hymenobacter saemangeumensis</name>
    <dbReference type="NCBI Taxonomy" id="1084522"/>
    <lineage>
        <taxon>Bacteria</taxon>
        <taxon>Pseudomonadati</taxon>
        <taxon>Bacteroidota</taxon>
        <taxon>Cytophagia</taxon>
        <taxon>Cytophagales</taxon>
        <taxon>Hymenobacteraceae</taxon>
        <taxon>Hymenobacter</taxon>
    </lineage>
</organism>
<keyword evidence="3" id="KW-0489">Methyltransferase</keyword>
<proteinExistence type="inferred from homology"/>
<dbReference type="Proteomes" id="UP001501153">
    <property type="component" value="Unassembled WGS sequence"/>
</dbReference>
<evidence type="ECO:0000313" key="11">
    <source>
        <dbReference type="Proteomes" id="UP001501153"/>
    </source>
</evidence>
<dbReference type="InterPro" id="IPR003356">
    <property type="entry name" value="DNA_methylase_A-5"/>
</dbReference>
<keyword evidence="11" id="KW-1185">Reference proteome</keyword>
<evidence type="ECO:0000256" key="2">
    <source>
        <dbReference type="ARBA" id="ARBA00011900"/>
    </source>
</evidence>
<evidence type="ECO:0000313" key="10">
    <source>
        <dbReference type="EMBL" id="GAA4356782.1"/>
    </source>
</evidence>